<keyword evidence="1" id="KW-0732">Signal</keyword>
<evidence type="ECO:0000313" key="3">
    <source>
        <dbReference type="Proteomes" id="UP001527882"/>
    </source>
</evidence>
<dbReference type="Proteomes" id="UP001527882">
    <property type="component" value="Unassembled WGS sequence"/>
</dbReference>
<evidence type="ECO:0000256" key="1">
    <source>
        <dbReference type="SAM" id="SignalP"/>
    </source>
</evidence>
<accession>A0ABT4Q2V6</accession>
<dbReference type="PROSITE" id="PS51257">
    <property type="entry name" value="PROKAR_LIPOPROTEIN"/>
    <property type="match status" value="1"/>
</dbReference>
<protein>
    <recommendedName>
        <fullName evidence="4">Lipoprotein</fullName>
    </recommendedName>
</protein>
<feature type="chain" id="PRO_5046154398" description="Lipoprotein" evidence="1">
    <location>
        <begin position="22"/>
        <end position="314"/>
    </location>
</feature>
<proteinExistence type="predicted"/>
<keyword evidence="3" id="KW-1185">Reference proteome</keyword>
<gene>
    <name evidence="2" type="ORF">O9H85_01885</name>
</gene>
<evidence type="ECO:0000313" key="2">
    <source>
        <dbReference type="EMBL" id="MCZ8511208.1"/>
    </source>
</evidence>
<dbReference type="RefSeq" id="WP_269879570.1">
    <property type="nucleotide sequence ID" value="NZ_JAQAGZ010000001.1"/>
</dbReference>
<sequence length="314" mass="33672">MLTPKNIAIPLLLGCAVLLTAGCTDHQQLKQQVVQAAKKQEEIRSYQFTGSVNLKLDAALFQGLPPMTAAMLSLLKESTIEYTGAASSADVLQTEADLKITPKGAAAPIPMPVLIKDNKLYLQLPAVNKPDEYTSIPLDKGAASADKLKNAGHLNSVLSGKLLEGVDPAWIGTDNKTEKLADGSTVKHLTIDVTSKNEKAAADYLAGSLPALLGELVSNGLSSQGQTDAWKKTAESIRLTAPSSITLAVDEQGYIRRQSGQLHFTLGTAKDNAIEWTQELNGINQKVTFAKETPKQVKTLDDILRLLPKPQPQK</sequence>
<name>A0ABT4Q2V6_9BACL</name>
<feature type="signal peptide" evidence="1">
    <location>
        <begin position="1"/>
        <end position="21"/>
    </location>
</feature>
<organism evidence="2 3">
    <name type="scientific">Paenibacillus gyeongsangnamensis</name>
    <dbReference type="NCBI Taxonomy" id="3388067"/>
    <lineage>
        <taxon>Bacteria</taxon>
        <taxon>Bacillati</taxon>
        <taxon>Bacillota</taxon>
        <taxon>Bacilli</taxon>
        <taxon>Bacillales</taxon>
        <taxon>Paenibacillaceae</taxon>
        <taxon>Paenibacillus</taxon>
    </lineage>
</organism>
<comment type="caution">
    <text evidence="2">The sequence shown here is derived from an EMBL/GenBank/DDBJ whole genome shotgun (WGS) entry which is preliminary data.</text>
</comment>
<evidence type="ECO:0008006" key="4">
    <source>
        <dbReference type="Google" id="ProtNLM"/>
    </source>
</evidence>
<reference evidence="2 3" key="1">
    <citation type="submission" date="2022-12" db="EMBL/GenBank/DDBJ databases">
        <title>Draft genome sequence of Paenibacillus sp. dW9.</title>
        <authorList>
            <person name="Choi E.-W."/>
            <person name="Kim D.-U."/>
        </authorList>
    </citation>
    <scope>NUCLEOTIDE SEQUENCE [LARGE SCALE GENOMIC DNA]</scope>
    <source>
        <strain evidence="3">dW9</strain>
    </source>
</reference>
<dbReference type="EMBL" id="JAQAGZ010000001">
    <property type="protein sequence ID" value="MCZ8511208.1"/>
    <property type="molecule type" value="Genomic_DNA"/>
</dbReference>
<dbReference type="Gene3D" id="2.50.20.20">
    <property type="match status" value="1"/>
</dbReference>